<evidence type="ECO:0000313" key="2">
    <source>
        <dbReference type="EMBL" id="TYO98596.1"/>
    </source>
</evidence>
<sequence length="268" mass="28746">MANDHLLTTIDGEGRATLTLNRPKLHNAFDDALIAEMTTALRRLAIDPAVRVVCLAAAGKSFSAGADLAWMRRMADYTYEENVADAMALAELMTTLDTLPKPTIALVQGAAYGGGVGLVAACDMVLATPEARFCLSEVKLGLIPAVISPYVVRAIGSRAARRYFVSAELFDADEACRLGLVHRIVPAFRLQSEADHLVRQLLKNGPQAMAAAKKLVRDVADRPIDEALIAETAARIAATRAGDEGREGLAAFLEKRRPSWCRGDASDS</sequence>
<dbReference type="FunFam" id="3.90.226.10:FF:000066">
    <property type="entry name" value="Enoyl-CoA hydratase"/>
    <property type="match status" value="1"/>
</dbReference>
<evidence type="ECO:0000313" key="3">
    <source>
        <dbReference type="Proteomes" id="UP000324159"/>
    </source>
</evidence>
<proteinExistence type="inferred from homology"/>
<dbReference type="OrthoDB" id="5365311at2"/>
<dbReference type="Gene3D" id="1.10.12.10">
    <property type="entry name" value="Lyase 2-enoyl-coa Hydratase, Chain A, domain 2"/>
    <property type="match status" value="1"/>
</dbReference>
<dbReference type="SUPFAM" id="SSF52096">
    <property type="entry name" value="ClpP/crotonase"/>
    <property type="match status" value="1"/>
</dbReference>
<protein>
    <submittedName>
        <fullName evidence="2">Methylglutaconyl-CoA hydratase</fullName>
    </submittedName>
</protein>
<dbReference type="PANTHER" id="PTHR42964:SF1">
    <property type="entry name" value="POLYKETIDE BIOSYNTHESIS ENOYL-COA HYDRATASE PKSH-RELATED"/>
    <property type="match status" value="1"/>
</dbReference>
<dbReference type="RefSeq" id="WP_148895965.1">
    <property type="nucleotide sequence ID" value="NZ_VNIB01000006.1"/>
</dbReference>
<organism evidence="2 3">
    <name type="scientific">Geothermobacter ehrlichii</name>
    <dbReference type="NCBI Taxonomy" id="213224"/>
    <lineage>
        <taxon>Bacteria</taxon>
        <taxon>Pseudomonadati</taxon>
        <taxon>Thermodesulfobacteriota</taxon>
        <taxon>Desulfuromonadia</taxon>
        <taxon>Desulfuromonadales</taxon>
        <taxon>Geothermobacteraceae</taxon>
        <taxon>Geothermobacter</taxon>
    </lineage>
</organism>
<dbReference type="InterPro" id="IPR051683">
    <property type="entry name" value="Enoyl-CoA_Hydratase/Isomerase"/>
</dbReference>
<accession>A0A5D3WKZ1</accession>
<dbReference type="EMBL" id="VNIB01000006">
    <property type="protein sequence ID" value="TYO98596.1"/>
    <property type="molecule type" value="Genomic_DNA"/>
</dbReference>
<dbReference type="GO" id="GO:0003824">
    <property type="term" value="F:catalytic activity"/>
    <property type="evidence" value="ECO:0007669"/>
    <property type="project" value="UniProtKB-ARBA"/>
</dbReference>
<dbReference type="Gene3D" id="3.90.226.10">
    <property type="entry name" value="2-enoyl-CoA Hydratase, Chain A, domain 1"/>
    <property type="match status" value="1"/>
</dbReference>
<dbReference type="PANTHER" id="PTHR42964">
    <property type="entry name" value="ENOYL-COA HYDRATASE"/>
    <property type="match status" value="1"/>
</dbReference>
<dbReference type="InterPro" id="IPR029045">
    <property type="entry name" value="ClpP/crotonase-like_dom_sf"/>
</dbReference>
<comment type="caution">
    <text evidence="2">The sequence shown here is derived from an EMBL/GenBank/DDBJ whole genome shotgun (WGS) entry which is preliminary data.</text>
</comment>
<evidence type="ECO:0000256" key="1">
    <source>
        <dbReference type="ARBA" id="ARBA00005254"/>
    </source>
</evidence>
<dbReference type="InterPro" id="IPR001753">
    <property type="entry name" value="Enoyl-CoA_hydra/iso"/>
</dbReference>
<dbReference type="Proteomes" id="UP000324159">
    <property type="component" value="Unassembled WGS sequence"/>
</dbReference>
<keyword evidence="3" id="KW-1185">Reference proteome</keyword>
<comment type="similarity">
    <text evidence="1">Belongs to the enoyl-CoA hydratase/isomerase family.</text>
</comment>
<dbReference type="AlphaFoldDB" id="A0A5D3WKZ1"/>
<reference evidence="2 3" key="1">
    <citation type="submission" date="2019-07" db="EMBL/GenBank/DDBJ databases">
        <title>Genomic Encyclopedia of Type Strains, Phase IV (KMG-IV): sequencing the most valuable type-strain genomes for metagenomic binning, comparative biology and taxonomic classification.</title>
        <authorList>
            <person name="Goeker M."/>
        </authorList>
    </citation>
    <scope>NUCLEOTIDE SEQUENCE [LARGE SCALE GENOMIC DNA]</scope>
    <source>
        <strain evidence="2 3">SS015</strain>
    </source>
</reference>
<gene>
    <name evidence="2" type="ORF">EDC39_106202</name>
</gene>
<dbReference type="CDD" id="cd06558">
    <property type="entry name" value="crotonase-like"/>
    <property type="match status" value="1"/>
</dbReference>
<dbReference type="Pfam" id="PF00378">
    <property type="entry name" value="ECH_1"/>
    <property type="match status" value="1"/>
</dbReference>
<dbReference type="InterPro" id="IPR014748">
    <property type="entry name" value="Enoyl-CoA_hydra_C"/>
</dbReference>
<name>A0A5D3WKZ1_9BACT</name>
<dbReference type="GO" id="GO:0008300">
    <property type="term" value="P:isoprenoid catabolic process"/>
    <property type="evidence" value="ECO:0007669"/>
    <property type="project" value="TreeGrafter"/>
</dbReference>